<feature type="non-terminal residue" evidence="1">
    <location>
        <position position="1"/>
    </location>
</feature>
<accession>A0A151S042</accession>
<dbReference type="Proteomes" id="UP000075243">
    <property type="component" value="Unassembled WGS sequence"/>
</dbReference>
<proteinExistence type="predicted"/>
<gene>
    <name evidence="1" type="ORF">KK1_030164</name>
</gene>
<protein>
    <recommendedName>
        <fullName evidence="3">HAT C-terminal dimerisation domain-containing protein</fullName>
    </recommendedName>
</protein>
<dbReference type="EMBL" id="KQ483507">
    <property type="protein sequence ID" value="KYP48162.1"/>
    <property type="molecule type" value="Genomic_DNA"/>
</dbReference>
<evidence type="ECO:0000313" key="2">
    <source>
        <dbReference type="Proteomes" id="UP000075243"/>
    </source>
</evidence>
<dbReference type="SUPFAM" id="SSF53098">
    <property type="entry name" value="Ribonuclease H-like"/>
    <property type="match status" value="1"/>
</dbReference>
<dbReference type="Gramene" id="C.cajan_33413.t">
    <property type="protein sequence ID" value="C.cajan_33413.t"/>
    <property type="gene ID" value="C.cajan_33413"/>
</dbReference>
<name>A0A151S042_CAJCA</name>
<evidence type="ECO:0008006" key="3">
    <source>
        <dbReference type="Google" id="ProtNLM"/>
    </source>
</evidence>
<dbReference type="AlphaFoldDB" id="A0A151S042"/>
<dbReference type="STRING" id="3821.A0A151S042"/>
<keyword evidence="2" id="KW-1185">Reference proteome</keyword>
<reference evidence="1" key="1">
    <citation type="journal article" date="2012" name="Nat. Biotechnol.">
        <title>Draft genome sequence of pigeonpea (Cajanus cajan), an orphan legume crop of resource-poor farmers.</title>
        <authorList>
            <person name="Varshney R.K."/>
            <person name="Chen W."/>
            <person name="Li Y."/>
            <person name="Bharti A.K."/>
            <person name="Saxena R.K."/>
            <person name="Schlueter J.A."/>
            <person name="Donoghue M.T."/>
            <person name="Azam S."/>
            <person name="Fan G."/>
            <person name="Whaley A.M."/>
            <person name="Farmer A.D."/>
            <person name="Sheridan J."/>
            <person name="Iwata A."/>
            <person name="Tuteja R."/>
            <person name="Penmetsa R.V."/>
            <person name="Wu W."/>
            <person name="Upadhyaya H.D."/>
            <person name="Yang S.P."/>
            <person name="Shah T."/>
            <person name="Saxena K.B."/>
            <person name="Michael T."/>
            <person name="McCombie W.R."/>
            <person name="Yang B."/>
            <person name="Zhang G."/>
            <person name="Yang H."/>
            <person name="Wang J."/>
            <person name="Spillane C."/>
            <person name="Cook D.R."/>
            <person name="May G.D."/>
            <person name="Xu X."/>
            <person name="Jackson S.A."/>
        </authorList>
    </citation>
    <scope>NUCLEOTIDE SEQUENCE [LARGE SCALE GENOMIC DNA]</scope>
</reference>
<sequence>LINFMAKNERGPKFLKTINASDDFKNKHYMVDKMIEAIKKEVVYAECNWVKLLKLLVQPSSSSCCKRNWSTYSFIHSLKRNKLNHKRAKDFVYIHTNLRLLSTKSAEYMQGSTRM</sequence>
<evidence type="ECO:0000313" key="1">
    <source>
        <dbReference type="EMBL" id="KYP48162.1"/>
    </source>
</evidence>
<organism evidence="1 2">
    <name type="scientific">Cajanus cajan</name>
    <name type="common">Pigeon pea</name>
    <name type="synonym">Cajanus indicus</name>
    <dbReference type="NCBI Taxonomy" id="3821"/>
    <lineage>
        <taxon>Eukaryota</taxon>
        <taxon>Viridiplantae</taxon>
        <taxon>Streptophyta</taxon>
        <taxon>Embryophyta</taxon>
        <taxon>Tracheophyta</taxon>
        <taxon>Spermatophyta</taxon>
        <taxon>Magnoliopsida</taxon>
        <taxon>eudicotyledons</taxon>
        <taxon>Gunneridae</taxon>
        <taxon>Pentapetalae</taxon>
        <taxon>rosids</taxon>
        <taxon>fabids</taxon>
        <taxon>Fabales</taxon>
        <taxon>Fabaceae</taxon>
        <taxon>Papilionoideae</taxon>
        <taxon>50 kb inversion clade</taxon>
        <taxon>NPAAA clade</taxon>
        <taxon>indigoferoid/millettioid clade</taxon>
        <taxon>Phaseoleae</taxon>
        <taxon>Cajanus</taxon>
    </lineage>
</organism>
<dbReference type="InterPro" id="IPR012337">
    <property type="entry name" value="RNaseH-like_sf"/>
</dbReference>